<dbReference type="EMBL" id="JAJFZV010000020">
    <property type="protein sequence ID" value="MCC3299793.1"/>
    <property type="molecule type" value="Genomic_DNA"/>
</dbReference>
<evidence type="ECO:0000313" key="1">
    <source>
        <dbReference type="EMBL" id="MCC3299793.1"/>
    </source>
</evidence>
<name>A0A9X1MGN9_9MICC</name>
<accession>A0A9X1MGN9</accession>
<sequence length="69" mass="7238">MADGHPYIVIEADYLDQQDGIVPGRAVIAEPGALDGQLLVVSIEGKELPNPVAVYADQLHPAEEDTAAA</sequence>
<protein>
    <submittedName>
        <fullName evidence="1">Uncharacterized protein</fullName>
    </submittedName>
</protein>
<dbReference type="RefSeq" id="WP_227897798.1">
    <property type="nucleotide sequence ID" value="NZ_CP099467.1"/>
</dbReference>
<keyword evidence="2" id="KW-1185">Reference proteome</keyword>
<comment type="caution">
    <text evidence="1">The sequence shown here is derived from an EMBL/GenBank/DDBJ whole genome shotgun (WGS) entry which is preliminary data.</text>
</comment>
<reference evidence="1" key="1">
    <citation type="submission" date="2021-10" db="EMBL/GenBank/DDBJ databases">
        <title>Novel species in genus Arthrobacter.</title>
        <authorList>
            <person name="Liu Y."/>
        </authorList>
    </citation>
    <scope>NUCLEOTIDE SEQUENCE</scope>
    <source>
        <strain evidence="1">Zg-Y453</strain>
    </source>
</reference>
<dbReference type="AlphaFoldDB" id="A0A9X1MGN9"/>
<organism evidence="1 2">
    <name type="scientific">Arthrobacter caoxuetaonis</name>
    <dbReference type="NCBI Taxonomy" id="2886935"/>
    <lineage>
        <taxon>Bacteria</taxon>
        <taxon>Bacillati</taxon>
        <taxon>Actinomycetota</taxon>
        <taxon>Actinomycetes</taxon>
        <taxon>Micrococcales</taxon>
        <taxon>Micrococcaceae</taxon>
        <taxon>Arthrobacter</taxon>
    </lineage>
</organism>
<evidence type="ECO:0000313" key="2">
    <source>
        <dbReference type="Proteomes" id="UP001139158"/>
    </source>
</evidence>
<gene>
    <name evidence="1" type="ORF">LJ757_18705</name>
</gene>
<dbReference type="Proteomes" id="UP001139158">
    <property type="component" value="Unassembled WGS sequence"/>
</dbReference>
<proteinExistence type="predicted"/>